<dbReference type="AlphaFoldDB" id="L8JSA2"/>
<reference evidence="14 15" key="1">
    <citation type="submission" date="2012-12" db="EMBL/GenBank/DDBJ databases">
        <title>Genome assembly of Fulvivirga imtechensis AK7.</title>
        <authorList>
            <person name="Nupur N."/>
            <person name="Khatri I."/>
            <person name="Kumar R."/>
            <person name="Subramanian S."/>
            <person name="Pinnaka A."/>
        </authorList>
    </citation>
    <scope>NUCLEOTIDE SEQUENCE [LARGE SCALE GENOMIC DNA]</scope>
    <source>
        <strain evidence="14 15">AK7</strain>
    </source>
</reference>
<keyword evidence="9 12" id="KW-1133">Transmembrane helix</keyword>
<dbReference type="EMBL" id="AMZN01000045">
    <property type="protein sequence ID" value="ELR71093.1"/>
    <property type="molecule type" value="Genomic_DNA"/>
</dbReference>
<dbReference type="RefSeq" id="WP_009580393.1">
    <property type="nucleotide sequence ID" value="NZ_AMZN01000045.1"/>
</dbReference>
<keyword evidence="11 12" id="KW-0472">Membrane</keyword>
<dbReference type="InterPro" id="IPR050640">
    <property type="entry name" value="Bact_2-comp_sensor_kinase"/>
</dbReference>
<dbReference type="Pfam" id="PF06580">
    <property type="entry name" value="His_kinase"/>
    <property type="match status" value="1"/>
</dbReference>
<accession>L8JSA2</accession>
<feature type="transmembrane region" description="Helical" evidence="12">
    <location>
        <begin position="69"/>
        <end position="91"/>
    </location>
</feature>
<dbReference type="SUPFAM" id="SSF55874">
    <property type="entry name" value="ATPase domain of HSP90 chaperone/DNA topoisomerase II/histidine kinase"/>
    <property type="match status" value="1"/>
</dbReference>
<dbReference type="GO" id="GO:0005886">
    <property type="term" value="C:plasma membrane"/>
    <property type="evidence" value="ECO:0007669"/>
    <property type="project" value="UniProtKB-SubCell"/>
</dbReference>
<evidence type="ECO:0000256" key="7">
    <source>
        <dbReference type="ARBA" id="ARBA00022777"/>
    </source>
</evidence>
<dbReference type="eggNOG" id="COG2972">
    <property type="taxonomic scope" value="Bacteria"/>
</dbReference>
<keyword evidence="3" id="KW-0597">Phosphoprotein</keyword>
<keyword evidence="2" id="KW-1003">Cell membrane</keyword>
<dbReference type="STRING" id="1237149.C900_03057"/>
<dbReference type="Gene3D" id="3.30.565.10">
    <property type="entry name" value="Histidine kinase-like ATPase, C-terminal domain"/>
    <property type="match status" value="1"/>
</dbReference>
<evidence type="ECO:0000256" key="2">
    <source>
        <dbReference type="ARBA" id="ARBA00022475"/>
    </source>
</evidence>
<evidence type="ECO:0000313" key="14">
    <source>
        <dbReference type="EMBL" id="ELR71093.1"/>
    </source>
</evidence>
<protein>
    <submittedName>
        <fullName evidence="14">Signal transduction ATPase, FimS family</fullName>
    </submittedName>
</protein>
<keyword evidence="15" id="KW-1185">Reference proteome</keyword>
<comment type="caution">
    <text evidence="14">The sequence shown here is derived from an EMBL/GenBank/DDBJ whole genome shotgun (WGS) entry which is preliminary data.</text>
</comment>
<dbReference type="Proteomes" id="UP000011135">
    <property type="component" value="Unassembled WGS sequence"/>
</dbReference>
<evidence type="ECO:0000256" key="5">
    <source>
        <dbReference type="ARBA" id="ARBA00022692"/>
    </source>
</evidence>
<feature type="transmembrane region" description="Helical" evidence="12">
    <location>
        <begin position="34"/>
        <end position="57"/>
    </location>
</feature>
<dbReference type="GO" id="GO:0005524">
    <property type="term" value="F:ATP binding"/>
    <property type="evidence" value="ECO:0007669"/>
    <property type="project" value="UniProtKB-KW"/>
</dbReference>
<dbReference type="GO" id="GO:0000155">
    <property type="term" value="F:phosphorelay sensor kinase activity"/>
    <property type="evidence" value="ECO:0007669"/>
    <property type="project" value="InterPro"/>
</dbReference>
<dbReference type="OrthoDB" id="9792992at2"/>
<evidence type="ECO:0000313" key="15">
    <source>
        <dbReference type="Proteomes" id="UP000011135"/>
    </source>
</evidence>
<gene>
    <name evidence="14" type="ORF">C900_03057</name>
</gene>
<evidence type="ECO:0000256" key="6">
    <source>
        <dbReference type="ARBA" id="ARBA00022741"/>
    </source>
</evidence>
<comment type="subcellular location">
    <subcellularLocation>
        <location evidence="1">Cell membrane</location>
        <topology evidence="1">Multi-pass membrane protein</topology>
    </subcellularLocation>
</comment>
<evidence type="ECO:0000256" key="1">
    <source>
        <dbReference type="ARBA" id="ARBA00004651"/>
    </source>
</evidence>
<evidence type="ECO:0000256" key="9">
    <source>
        <dbReference type="ARBA" id="ARBA00022989"/>
    </source>
</evidence>
<evidence type="ECO:0000256" key="4">
    <source>
        <dbReference type="ARBA" id="ARBA00022679"/>
    </source>
</evidence>
<proteinExistence type="predicted"/>
<keyword evidence="5 12" id="KW-0812">Transmembrane</keyword>
<feature type="domain" description="Signal transduction histidine kinase internal region" evidence="13">
    <location>
        <begin position="158"/>
        <end position="235"/>
    </location>
</feature>
<feature type="transmembrane region" description="Helical" evidence="12">
    <location>
        <begin position="113"/>
        <end position="136"/>
    </location>
</feature>
<name>L8JSA2_9BACT</name>
<keyword evidence="7" id="KW-0418">Kinase</keyword>
<keyword evidence="10" id="KW-0902">Two-component regulatory system</keyword>
<keyword evidence="6" id="KW-0547">Nucleotide-binding</keyword>
<organism evidence="14 15">
    <name type="scientific">Fulvivirga imtechensis AK7</name>
    <dbReference type="NCBI Taxonomy" id="1237149"/>
    <lineage>
        <taxon>Bacteria</taxon>
        <taxon>Pseudomonadati</taxon>
        <taxon>Bacteroidota</taxon>
        <taxon>Cytophagia</taxon>
        <taxon>Cytophagales</taxon>
        <taxon>Fulvivirgaceae</taxon>
        <taxon>Fulvivirga</taxon>
    </lineage>
</organism>
<dbReference type="InterPro" id="IPR010559">
    <property type="entry name" value="Sig_transdc_His_kin_internal"/>
</dbReference>
<evidence type="ECO:0000256" key="10">
    <source>
        <dbReference type="ARBA" id="ARBA00023012"/>
    </source>
</evidence>
<evidence type="ECO:0000256" key="12">
    <source>
        <dbReference type="SAM" id="Phobius"/>
    </source>
</evidence>
<keyword evidence="8" id="KW-0067">ATP-binding</keyword>
<evidence type="ECO:0000256" key="11">
    <source>
        <dbReference type="ARBA" id="ARBA00023136"/>
    </source>
</evidence>
<evidence type="ECO:0000256" key="3">
    <source>
        <dbReference type="ARBA" id="ARBA00022553"/>
    </source>
</evidence>
<dbReference type="InterPro" id="IPR036890">
    <property type="entry name" value="HATPase_C_sf"/>
</dbReference>
<evidence type="ECO:0000256" key="8">
    <source>
        <dbReference type="ARBA" id="ARBA00022840"/>
    </source>
</evidence>
<evidence type="ECO:0000259" key="13">
    <source>
        <dbReference type="Pfam" id="PF06580"/>
    </source>
</evidence>
<dbReference type="PANTHER" id="PTHR34220">
    <property type="entry name" value="SENSOR HISTIDINE KINASE YPDA"/>
    <property type="match status" value="1"/>
</dbReference>
<sequence length="348" mass="40229">MIQKCIKYHGLFWVALFLLAIAYKAISYEGVENIIYFPGAHIFTLALLSHGLIYLFSHLIKGKHLIIKHLVAAIIFGFLYHWISGFVVLMGERLFALPEHYTLHTLFVYFKDYWFIAFEGICWYGGIFITLSLIYYKGLYEIKMKELVDAYTMLKSSSLEVLSAQLQPHFLFNAMNNISMLIRKNEKGRATEMIASLSHLLRRSMSAGEQPKITLADELSFLKEYISLEKLRYTDVGVKIQLDDATRNAKIPQMILQPLVENAFKHLIPDEGNTLLITIDICRKENLLEIEVCNPGVFDAPYDIACKKGIGLYNTIHRLRQMYGTRYSFKIIEERDGVRMVINIPYEE</sequence>
<keyword evidence="4" id="KW-0808">Transferase</keyword>
<dbReference type="PANTHER" id="PTHR34220:SF11">
    <property type="entry name" value="SENSOR PROTEIN KINASE HPTS"/>
    <property type="match status" value="1"/>
</dbReference>